<comment type="caution">
    <text evidence="1">The sequence shown here is derived from an EMBL/GenBank/DDBJ whole genome shotgun (WGS) entry which is preliminary data.</text>
</comment>
<sequence length="123" mass="14476">GENPHARGWEKIVYYRKMGDIGHNGGNWVVGNQPFIFAQQNVAMELNMDSNPRTLTFFVNNEEQQNYVTNIPQVVRFWAYCWNLNTQFKINKFEYLSTPTAKHGENTHAYEYGTTWKKYCSIQ</sequence>
<dbReference type="Proteomes" id="UP000324800">
    <property type="component" value="Unassembled WGS sequence"/>
</dbReference>
<feature type="non-terminal residue" evidence="1">
    <location>
        <position position="1"/>
    </location>
</feature>
<evidence type="ECO:0000313" key="2">
    <source>
        <dbReference type="Proteomes" id="UP000324800"/>
    </source>
</evidence>
<reference evidence="1 2" key="1">
    <citation type="submission" date="2019-03" db="EMBL/GenBank/DDBJ databases">
        <title>Single cell metagenomics reveals metabolic interactions within the superorganism composed of flagellate Streblomastix strix and complex community of Bacteroidetes bacteria on its surface.</title>
        <authorList>
            <person name="Treitli S.C."/>
            <person name="Kolisko M."/>
            <person name="Husnik F."/>
            <person name="Keeling P."/>
            <person name="Hampl V."/>
        </authorList>
    </citation>
    <scope>NUCLEOTIDE SEQUENCE [LARGE SCALE GENOMIC DNA]</scope>
    <source>
        <strain evidence="1">ST1C</strain>
    </source>
</reference>
<evidence type="ECO:0000313" key="1">
    <source>
        <dbReference type="EMBL" id="KAA6360393.1"/>
    </source>
</evidence>
<organism evidence="1 2">
    <name type="scientific">Streblomastix strix</name>
    <dbReference type="NCBI Taxonomy" id="222440"/>
    <lineage>
        <taxon>Eukaryota</taxon>
        <taxon>Metamonada</taxon>
        <taxon>Preaxostyla</taxon>
        <taxon>Oxymonadida</taxon>
        <taxon>Streblomastigidae</taxon>
        <taxon>Streblomastix</taxon>
    </lineage>
</organism>
<accession>A0A5J4TR58</accession>
<dbReference type="EMBL" id="SNRW01026998">
    <property type="protein sequence ID" value="KAA6360393.1"/>
    <property type="molecule type" value="Genomic_DNA"/>
</dbReference>
<dbReference type="AlphaFoldDB" id="A0A5J4TR58"/>
<name>A0A5J4TR58_9EUKA</name>
<gene>
    <name evidence="1" type="ORF">EZS28_044080</name>
</gene>
<proteinExistence type="predicted"/>
<protein>
    <submittedName>
        <fullName evidence="1">Uncharacterized protein</fullName>
    </submittedName>
</protein>